<feature type="compositionally biased region" description="Acidic residues" evidence="1">
    <location>
        <begin position="605"/>
        <end position="615"/>
    </location>
</feature>
<feature type="compositionally biased region" description="Basic and acidic residues" evidence="1">
    <location>
        <begin position="422"/>
        <end position="431"/>
    </location>
</feature>
<name>A0A8H7CYY6_9AGAR</name>
<feature type="compositionally biased region" description="Acidic residues" evidence="1">
    <location>
        <begin position="1"/>
        <end position="17"/>
    </location>
</feature>
<reference evidence="3" key="1">
    <citation type="submission" date="2020-05" db="EMBL/GenBank/DDBJ databases">
        <title>Mycena genomes resolve the evolution of fungal bioluminescence.</title>
        <authorList>
            <person name="Tsai I.J."/>
        </authorList>
    </citation>
    <scope>NUCLEOTIDE SEQUENCE</scope>
    <source>
        <strain evidence="3">CCC161011</strain>
    </source>
</reference>
<feature type="compositionally biased region" description="Basic and acidic residues" evidence="1">
    <location>
        <begin position="680"/>
        <end position="698"/>
    </location>
</feature>
<feature type="domain" description="DNA replication checkpoint mediator MRC1" evidence="2">
    <location>
        <begin position="436"/>
        <end position="579"/>
    </location>
</feature>
<feature type="region of interest" description="Disordered" evidence="1">
    <location>
        <begin position="597"/>
        <end position="617"/>
    </location>
</feature>
<feature type="compositionally biased region" description="Low complexity" evidence="1">
    <location>
        <begin position="398"/>
        <end position="410"/>
    </location>
</feature>
<dbReference type="OrthoDB" id="3361281at2759"/>
<dbReference type="InterPro" id="IPR018564">
    <property type="entry name" value="Repl_chkpnt_MRC1_dom"/>
</dbReference>
<evidence type="ECO:0000259" key="2">
    <source>
        <dbReference type="Pfam" id="PF09444"/>
    </source>
</evidence>
<organism evidence="3 4">
    <name type="scientific">Mycena venus</name>
    <dbReference type="NCBI Taxonomy" id="2733690"/>
    <lineage>
        <taxon>Eukaryota</taxon>
        <taxon>Fungi</taxon>
        <taxon>Dikarya</taxon>
        <taxon>Basidiomycota</taxon>
        <taxon>Agaricomycotina</taxon>
        <taxon>Agaricomycetes</taxon>
        <taxon>Agaricomycetidae</taxon>
        <taxon>Agaricales</taxon>
        <taxon>Marasmiineae</taxon>
        <taxon>Mycenaceae</taxon>
        <taxon>Mycena</taxon>
    </lineage>
</organism>
<sequence>MVNPDEDGEEEGEDAENEAPVPVKSRGLRRSTRPILDSDSENDENTAPLPGSASLALPFQDDSDENLVSPIDLAGVAAHRGSVSSMDERTEDEGDKENNTHLMYDKSEDKENKAVPRHPFGPRPGIGRQGSLFGLEEGIQRGLSMSPGIHEPMSDDENDENNMSGDRRRPLQNLHEDPFLAVEARLKQASPFQLDSPESTLRPSLDPAARIDAKGFSQFSDDESVAFKGAPLQPGFSDLFESGTEPKRPSGLSASFSEKSETGLFALRAKNTTLGLTQDVDLQPAFDVGDHLKRQADAVFEKEQEFLWEAANRKQETDKQELYVNDHGFLTQTRPDGEEAEIYQPSSPPATLVSTQKSGLLDPQSVLRRPLRTLSLTESEFDAPSRSPMRRLAKRTRTPSPRSNRSSPSPIAAIRTKNALDLLRRESLRESRPKRKLEKSEFVAEEAQESDDDEMMAFGGRTQDDGEEEEGEDMDKTLETLVDDKEMDEATVAADRVLEKFQEHAHEDDLANEKLQQAVVQGELRKKRRNRGLGLDDSDEEDSEDEMRARKMRRGLHEPKIAEHVGKLANDPATRAFYNAYRADLDPGDNAEFAHLQETQPPVGEDAEMGSDDEGERGIITQTELTERMRAMARQEQKEPELDPHDVSWMDGDGDSDGETKVKQISRRREARNNNPLEAGVERERERMHQWAKQEGRSRNVGTGRASGRNAVTGQNARAKAGGGSLRAGAQVAGKPTEVRRSLGVKPSVLAVVASDRSARFE</sequence>
<evidence type="ECO:0000256" key="1">
    <source>
        <dbReference type="SAM" id="MobiDB-lite"/>
    </source>
</evidence>
<feature type="compositionally biased region" description="Basic and acidic residues" evidence="1">
    <location>
        <begin position="96"/>
        <end position="114"/>
    </location>
</feature>
<evidence type="ECO:0000313" key="4">
    <source>
        <dbReference type="Proteomes" id="UP000620124"/>
    </source>
</evidence>
<dbReference type="Pfam" id="PF09444">
    <property type="entry name" value="MRC1"/>
    <property type="match status" value="1"/>
</dbReference>
<feature type="compositionally biased region" description="Basic and acidic residues" evidence="1">
    <location>
        <begin position="631"/>
        <end position="648"/>
    </location>
</feature>
<feature type="region of interest" description="Disordered" evidence="1">
    <location>
        <begin position="631"/>
        <end position="737"/>
    </location>
</feature>
<gene>
    <name evidence="3" type="ORF">MVEN_01274500</name>
</gene>
<feature type="region of interest" description="Disordered" evidence="1">
    <location>
        <begin position="236"/>
        <end position="256"/>
    </location>
</feature>
<feature type="compositionally biased region" description="Acidic residues" evidence="1">
    <location>
        <begin position="443"/>
        <end position="455"/>
    </location>
</feature>
<feature type="region of interest" description="Disordered" evidence="1">
    <location>
        <begin position="1"/>
        <end position="170"/>
    </location>
</feature>
<feature type="compositionally biased region" description="Acidic residues" evidence="1">
    <location>
        <begin position="536"/>
        <end position="545"/>
    </location>
</feature>
<dbReference type="EMBL" id="JACAZI010000009">
    <property type="protein sequence ID" value="KAF7353066.1"/>
    <property type="molecule type" value="Genomic_DNA"/>
</dbReference>
<keyword evidence="4" id="KW-1185">Reference proteome</keyword>
<feature type="compositionally biased region" description="Basic residues" evidence="1">
    <location>
        <begin position="388"/>
        <end position="397"/>
    </location>
</feature>
<evidence type="ECO:0000313" key="3">
    <source>
        <dbReference type="EMBL" id="KAF7353066.1"/>
    </source>
</evidence>
<accession>A0A8H7CYY6</accession>
<feature type="region of interest" description="Disordered" evidence="1">
    <location>
        <begin position="505"/>
        <end position="567"/>
    </location>
</feature>
<dbReference type="Proteomes" id="UP000620124">
    <property type="component" value="Unassembled WGS sequence"/>
</dbReference>
<dbReference type="AlphaFoldDB" id="A0A8H7CYY6"/>
<feature type="compositionally biased region" description="Basic and acidic residues" evidence="1">
    <location>
        <begin position="555"/>
        <end position="566"/>
    </location>
</feature>
<protein>
    <submittedName>
        <fullName evidence="3">MRC1 domain-containing protein</fullName>
    </submittedName>
</protein>
<feature type="region of interest" description="Disordered" evidence="1">
    <location>
        <begin position="319"/>
        <end position="474"/>
    </location>
</feature>
<comment type="caution">
    <text evidence="3">The sequence shown here is derived from an EMBL/GenBank/DDBJ whole genome shotgun (WGS) entry which is preliminary data.</text>
</comment>
<proteinExistence type="predicted"/>
<feature type="compositionally biased region" description="Basic and acidic residues" evidence="1">
    <location>
        <begin position="658"/>
        <end position="672"/>
    </location>
</feature>